<dbReference type="Proteomes" id="UP001147747">
    <property type="component" value="Unassembled WGS sequence"/>
</dbReference>
<name>A0A9X0BAA7_9EURO</name>
<comment type="caution">
    <text evidence="2">The sequence shown here is derived from an EMBL/GenBank/DDBJ whole genome shotgun (WGS) entry which is preliminary data.</text>
</comment>
<proteinExistence type="predicted"/>
<dbReference type="OrthoDB" id="5424234at2759"/>
<reference evidence="2" key="1">
    <citation type="submission" date="2022-12" db="EMBL/GenBank/DDBJ databases">
        <authorList>
            <person name="Petersen C."/>
        </authorList>
    </citation>
    <scope>NUCLEOTIDE SEQUENCE</scope>
    <source>
        <strain evidence="2">IBT 29677</strain>
    </source>
</reference>
<feature type="compositionally biased region" description="Polar residues" evidence="1">
    <location>
        <begin position="87"/>
        <end position="97"/>
    </location>
</feature>
<feature type="compositionally biased region" description="Polar residues" evidence="1">
    <location>
        <begin position="223"/>
        <end position="232"/>
    </location>
</feature>
<feature type="region of interest" description="Disordered" evidence="1">
    <location>
        <begin position="498"/>
        <end position="553"/>
    </location>
</feature>
<dbReference type="AlphaFoldDB" id="A0A9X0BAA7"/>
<feature type="compositionally biased region" description="Polar residues" evidence="1">
    <location>
        <begin position="145"/>
        <end position="155"/>
    </location>
</feature>
<sequence length="583" mass="65308">MDQKMSQSLLMISEVTPKELRRTQNVDLMMVKGLWQAFLVSRRASESQADCRLEYLFWRIWSSERLLTEMKVGRLNDLVSRIILPTGQTGKPQTKQAHQFRAHPEHYPITGSPSYAVSQPVSQPEMKRQQTEARAMPQPILKKSSAPQGESNKTTRLLLEQPDGGSITRNPSHSPTLSLNENENENEPQPRDYTSRQAPKKSQFASGIRAGRRRPVFNRRKSSQVSVTKPTASPSSEQQPPPQPQKVQARRNPPADPLESMSSFELVFDPDYVPPIHDSPPATTPTHTQETIELAKIKEALADIGSIEIPRLSSSKTATATTTAAATSNVSDADTLLSQGLETVSHDPQETHLQTGDHEKQRAESQDPSLFSNGIAQLFDSYPVPGFPGVLRIPMPEKMENILLGILNDKSPLDGPIPLPTRPWWMCEHAWSPVPRKEYLKEWMLVSEEWDKQPTTTPLTRPGFRTRFVEAVAAARAEEEAAIAFLNEVWVLTPNDRASRTDNESEQSTGYFSGISHMVGNESQASRSARAEDLEWERKEEQPDQQEKQKVVWHGTGSDCIFEKSPLAIALEQSAHSLDPPSW</sequence>
<feature type="compositionally biased region" description="Polar residues" evidence="1">
    <location>
        <begin position="167"/>
        <end position="179"/>
    </location>
</feature>
<gene>
    <name evidence="2" type="ORF">N7509_005661</name>
</gene>
<dbReference type="GeneID" id="81369278"/>
<evidence type="ECO:0000313" key="2">
    <source>
        <dbReference type="EMBL" id="KAJ5397548.1"/>
    </source>
</evidence>
<evidence type="ECO:0008006" key="4">
    <source>
        <dbReference type="Google" id="ProtNLM"/>
    </source>
</evidence>
<reference evidence="2" key="2">
    <citation type="journal article" date="2023" name="IMA Fungus">
        <title>Comparative genomic study of the Penicillium genus elucidates a diverse pangenome and 15 lateral gene transfer events.</title>
        <authorList>
            <person name="Petersen C."/>
            <person name="Sorensen T."/>
            <person name="Nielsen M.R."/>
            <person name="Sondergaard T.E."/>
            <person name="Sorensen J.L."/>
            <person name="Fitzpatrick D.A."/>
            <person name="Frisvad J.C."/>
            <person name="Nielsen K.L."/>
        </authorList>
    </citation>
    <scope>NUCLEOTIDE SEQUENCE</scope>
    <source>
        <strain evidence="2">IBT 29677</strain>
    </source>
</reference>
<evidence type="ECO:0000313" key="3">
    <source>
        <dbReference type="Proteomes" id="UP001147747"/>
    </source>
</evidence>
<organism evidence="2 3">
    <name type="scientific">Penicillium cosmopolitanum</name>
    <dbReference type="NCBI Taxonomy" id="1131564"/>
    <lineage>
        <taxon>Eukaryota</taxon>
        <taxon>Fungi</taxon>
        <taxon>Dikarya</taxon>
        <taxon>Ascomycota</taxon>
        <taxon>Pezizomycotina</taxon>
        <taxon>Eurotiomycetes</taxon>
        <taxon>Eurotiomycetidae</taxon>
        <taxon>Eurotiales</taxon>
        <taxon>Aspergillaceae</taxon>
        <taxon>Penicillium</taxon>
    </lineage>
</organism>
<feature type="compositionally biased region" description="Polar residues" evidence="1">
    <location>
        <begin position="111"/>
        <end position="122"/>
    </location>
</feature>
<feature type="region of interest" description="Disordered" evidence="1">
    <location>
        <begin position="87"/>
        <end position="289"/>
    </location>
</feature>
<keyword evidence="3" id="KW-1185">Reference proteome</keyword>
<dbReference type="EMBL" id="JAPZBU010000006">
    <property type="protein sequence ID" value="KAJ5397548.1"/>
    <property type="molecule type" value="Genomic_DNA"/>
</dbReference>
<feature type="region of interest" description="Disordered" evidence="1">
    <location>
        <begin position="345"/>
        <end position="367"/>
    </location>
</feature>
<accession>A0A9X0BAA7</accession>
<evidence type="ECO:0000256" key="1">
    <source>
        <dbReference type="SAM" id="MobiDB-lite"/>
    </source>
</evidence>
<dbReference type="RefSeq" id="XP_056489600.1">
    <property type="nucleotide sequence ID" value="XM_056630298.1"/>
</dbReference>
<feature type="compositionally biased region" description="Basic and acidic residues" evidence="1">
    <location>
        <begin position="529"/>
        <end position="550"/>
    </location>
</feature>
<protein>
    <recommendedName>
        <fullName evidence="4">Nitrogen regulatory protein areA GATA-like domain-containing protein</fullName>
    </recommendedName>
</protein>
<feature type="compositionally biased region" description="Basic and acidic residues" evidence="1">
    <location>
        <begin position="345"/>
        <end position="365"/>
    </location>
</feature>
<feature type="compositionally biased region" description="Basic residues" evidence="1">
    <location>
        <begin position="210"/>
        <end position="222"/>
    </location>
</feature>